<sequence length="169" mass="19267">MIAQATRCYDCGSYVSRDIYFGRFGKRNNVPLWVCPNCGVVHEDYRWFKYVSQQEANAIIEHRGPRGLFVLETGVEYIGIDNSTGDAWTEEFPDLTECMMWLAGEKEAAQAAKAQRKYETGDGPAEDAELRQYRCLRCNHIWYEDCDALDYPDYCPGCGESLCRGGAQE</sequence>
<evidence type="ECO:0000313" key="2">
    <source>
        <dbReference type="Proteomes" id="UP000811365"/>
    </source>
</evidence>
<dbReference type="AlphaFoldDB" id="A0A9E1GL41"/>
<comment type="caution">
    <text evidence="1">The sequence shown here is derived from an EMBL/GenBank/DDBJ whole genome shotgun (WGS) entry which is preliminary data.</text>
</comment>
<protein>
    <submittedName>
        <fullName evidence="1">Uncharacterized protein</fullName>
    </submittedName>
</protein>
<accession>A0A9E1GL41</accession>
<reference evidence="1" key="1">
    <citation type="submission" date="2021-02" db="EMBL/GenBank/DDBJ databases">
        <title>Infant gut strain persistence is associated with maternal origin, phylogeny, and functional potential including surface adhesion and iron acquisition.</title>
        <authorList>
            <person name="Lou Y.C."/>
        </authorList>
    </citation>
    <scope>NUCLEOTIDE SEQUENCE</scope>
    <source>
        <strain evidence="1">L2_039_000G1_dasL2_039_000G1_maxbin2.maxbin.077</strain>
    </source>
</reference>
<evidence type="ECO:0000313" key="1">
    <source>
        <dbReference type="EMBL" id="MBS6622345.1"/>
    </source>
</evidence>
<organism evidence="1 2">
    <name type="scientific">Faecalibacterium prausnitzii</name>
    <dbReference type="NCBI Taxonomy" id="853"/>
    <lineage>
        <taxon>Bacteria</taxon>
        <taxon>Bacillati</taxon>
        <taxon>Bacillota</taxon>
        <taxon>Clostridia</taxon>
        <taxon>Eubacteriales</taxon>
        <taxon>Oscillospiraceae</taxon>
        <taxon>Faecalibacterium</taxon>
    </lineage>
</organism>
<gene>
    <name evidence="1" type="ORF">KH315_09335</name>
</gene>
<proteinExistence type="predicted"/>
<dbReference type="EMBL" id="JAGZYH010000033">
    <property type="protein sequence ID" value="MBS6622345.1"/>
    <property type="molecule type" value="Genomic_DNA"/>
</dbReference>
<name>A0A9E1GL41_9FIRM</name>
<dbReference type="Proteomes" id="UP000811365">
    <property type="component" value="Unassembled WGS sequence"/>
</dbReference>